<protein>
    <submittedName>
        <fullName evidence="1">Uncharacterized protein</fullName>
    </submittedName>
</protein>
<sequence>MGHFLLLGLVRALLMLLKRRVTKQWLHFGQQLGYFLDVICQLYTWACSMFECTISNLQNSSSLKQNLFVHLIHLYTMSWE</sequence>
<dbReference type="EMBL" id="GBRH01199335">
    <property type="protein sequence ID" value="JAD98560.1"/>
    <property type="molecule type" value="Transcribed_RNA"/>
</dbReference>
<organism evidence="1">
    <name type="scientific">Arundo donax</name>
    <name type="common">Giant reed</name>
    <name type="synonym">Donax arundinaceus</name>
    <dbReference type="NCBI Taxonomy" id="35708"/>
    <lineage>
        <taxon>Eukaryota</taxon>
        <taxon>Viridiplantae</taxon>
        <taxon>Streptophyta</taxon>
        <taxon>Embryophyta</taxon>
        <taxon>Tracheophyta</taxon>
        <taxon>Spermatophyta</taxon>
        <taxon>Magnoliopsida</taxon>
        <taxon>Liliopsida</taxon>
        <taxon>Poales</taxon>
        <taxon>Poaceae</taxon>
        <taxon>PACMAD clade</taxon>
        <taxon>Arundinoideae</taxon>
        <taxon>Arundineae</taxon>
        <taxon>Arundo</taxon>
    </lineage>
</organism>
<name>A0A0A9EL44_ARUDO</name>
<evidence type="ECO:0000313" key="1">
    <source>
        <dbReference type="EMBL" id="JAD98560.1"/>
    </source>
</evidence>
<dbReference type="AlphaFoldDB" id="A0A0A9EL44"/>
<reference evidence="1" key="1">
    <citation type="submission" date="2014-09" db="EMBL/GenBank/DDBJ databases">
        <authorList>
            <person name="Magalhaes I.L.F."/>
            <person name="Oliveira U."/>
            <person name="Santos F.R."/>
            <person name="Vidigal T.H.D.A."/>
            <person name="Brescovit A.D."/>
            <person name="Santos A.J."/>
        </authorList>
    </citation>
    <scope>NUCLEOTIDE SEQUENCE</scope>
    <source>
        <tissue evidence="1">Shoot tissue taken approximately 20 cm above the soil surface</tissue>
    </source>
</reference>
<proteinExistence type="predicted"/>
<reference evidence="1" key="2">
    <citation type="journal article" date="2015" name="Data Brief">
        <title>Shoot transcriptome of the giant reed, Arundo donax.</title>
        <authorList>
            <person name="Barrero R.A."/>
            <person name="Guerrero F.D."/>
            <person name="Moolhuijzen P."/>
            <person name="Goolsby J.A."/>
            <person name="Tidwell J."/>
            <person name="Bellgard S.E."/>
            <person name="Bellgard M.I."/>
        </authorList>
    </citation>
    <scope>NUCLEOTIDE SEQUENCE</scope>
    <source>
        <tissue evidence="1">Shoot tissue taken approximately 20 cm above the soil surface</tissue>
    </source>
</reference>
<accession>A0A0A9EL44</accession>